<dbReference type="InterPro" id="IPR013783">
    <property type="entry name" value="Ig-like_fold"/>
</dbReference>
<dbReference type="AlphaFoldDB" id="A0A7J5XU50"/>
<name>A0A7J5XU50_DISMA</name>
<proteinExistence type="predicted"/>
<dbReference type="InterPro" id="IPR036179">
    <property type="entry name" value="Ig-like_dom_sf"/>
</dbReference>
<evidence type="ECO:0000313" key="7">
    <source>
        <dbReference type="EMBL" id="KAF3840655.1"/>
    </source>
</evidence>
<evidence type="ECO:0000259" key="6">
    <source>
        <dbReference type="PROSITE" id="PS50835"/>
    </source>
</evidence>
<keyword evidence="3 5" id="KW-1133">Transmembrane helix</keyword>
<keyword evidence="2 5" id="KW-0812">Transmembrane</keyword>
<dbReference type="Gene3D" id="2.60.40.10">
    <property type="entry name" value="Immunoglobulins"/>
    <property type="match status" value="1"/>
</dbReference>
<sequence length="157" mass="17089">MLRGEDLTATCNALSSLKTSTVWYKDGKHLVSGNTLHLKDATYQTTGEYICESYQEVVSRSNDHEALSVVSVLVTSDFSAVCNASNDLGTESKTGIIIVVIILSLLLLAILGSVLYFLHKKGKIPCGRSGKQEITKEKTTKDDIVVEMKSTTKTEEA</sequence>
<accession>A0A7J5XU50</accession>
<dbReference type="InterPro" id="IPR051116">
    <property type="entry name" value="Surface_Rcpt/Adhesion_Mol"/>
</dbReference>
<dbReference type="PANTHER" id="PTHR11973">
    <property type="entry name" value="CELL SURFACE GLYCOPROTEIN MUC18-RELATED"/>
    <property type="match status" value="1"/>
</dbReference>
<dbReference type="InterPro" id="IPR007110">
    <property type="entry name" value="Ig-like_dom"/>
</dbReference>
<evidence type="ECO:0000313" key="8">
    <source>
        <dbReference type="Proteomes" id="UP000518266"/>
    </source>
</evidence>
<dbReference type="OrthoDB" id="8955741at2759"/>
<keyword evidence="8" id="KW-1185">Reference proteome</keyword>
<dbReference type="PROSITE" id="PS50835">
    <property type="entry name" value="IG_LIKE"/>
    <property type="match status" value="1"/>
</dbReference>
<feature type="domain" description="Ig-like" evidence="6">
    <location>
        <begin position="1"/>
        <end position="68"/>
    </location>
</feature>
<dbReference type="GO" id="GO:0005055">
    <property type="term" value="F:laminin receptor activity"/>
    <property type="evidence" value="ECO:0007669"/>
    <property type="project" value="TreeGrafter"/>
</dbReference>
<evidence type="ECO:0000256" key="4">
    <source>
        <dbReference type="ARBA" id="ARBA00023180"/>
    </source>
</evidence>
<gene>
    <name evidence="7" type="ORF">F7725_006517</name>
</gene>
<dbReference type="PANTHER" id="PTHR11973:SF18">
    <property type="entry name" value="CELL SURFACE GLYCOPROTEIN MUC18"/>
    <property type="match status" value="1"/>
</dbReference>
<evidence type="ECO:0000256" key="1">
    <source>
        <dbReference type="ARBA" id="ARBA00004479"/>
    </source>
</evidence>
<feature type="transmembrane region" description="Helical" evidence="5">
    <location>
        <begin position="96"/>
        <end position="118"/>
    </location>
</feature>
<protein>
    <recommendedName>
        <fullName evidence="6">Ig-like domain-containing protein</fullName>
    </recommendedName>
</protein>
<dbReference type="EMBL" id="JAAKFY010000020">
    <property type="protein sequence ID" value="KAF3840655.1"/>
    <property type="molecule type" value="Genomic_DNA"/>
</dbReference>
<evidence type="ECO:0000256" key="3">
    <source>
        <dbReference type="ARBA" id="ARBA00022989"/>
    </source>
</evidence>
<dbReference type="SUPFAM" id="SSF48726">
    <property type="entry name" value="Immunoglobulin"/>
    <property type="match status" value="1"/>
</dbReference>
<evidence type="ECO:0000256" key="5">
    <source>
        <dbReference type="SAM" id="Phobius"/>
    </source>
</evidence>
<comment type="subcellular location">
    <subcellularLocation>
        <location evidence="1">Membrane</location>
        <topology evidence="1">Single-pass type I membrane protein</topology>
    </subcellularLocation>
</comment>
<organism evidence="7 8">
    <name type="scientific">Dissostichus mawsoni</name>
    <name type="common">Antarctic cod</name>
    <dbReference type="NCBI Taxonomy" id="36200"/>
    <lineage>
        <taxon>Eukaryota</taxon>
        <taxon>Metazoa</taxon>
        <taxon>Chordata</taxon>
        <taxon>Craniata</taxon>
        <taxon>Vertebrata</taxon>
        <taxon>Euteleostomi</taxon>
        <taxon>Actinopterygii</taxon>
        <taxon>Neopterygii</taxon>
        <taxon>Teleostei</taxon>
        <taxon>Neoteleostei</taxon>
        <taxon>Acanthomorphata</taxon>
        <taxon>Eupercaria</taxon>
        <taxon>Perciformes</taxon>
        <taxon>Notothenioidei</taxon>
        <taxon>Nototheniidae</taxon>
        <taxon>Dissostichus</taxon>
    </lineage>
</organism>
<comment type="caution">
    <text evidence="7">The sequence shown here is derived from an EMBL/GenBank/DDBJ whole genome shotgun (WGS) entry which is preliminary data.</text>
</comment>
<evidence type="ECO:0000256" key="2">
    <source>
        <dbReference type="ARBA" id="ARBA00022692"/>
    </source>
</evidence>
<dbReference type="GO" id="GO:0005886">
    <property type="term" value="C:plasma membrane"/>
    <property type="evidence" value="ECO:0007669"/>
    <property type="project" value="TreeGrafter"/>
</dbReference>
<keyword evidence="5" id="KW-0472">Membrane</keyword>
<reference evidence="7 8" key="1">
    <citation type="submission" date="2020-03" db="EMBL/GenBank/DDBJ databases">
        <title>Dissostichus mawsoni Genome sequencing and assembly.</title>
        <authorList>
            <person name="Park H."/>
        </authorList>
    </citation>
    <scope>NUCLEOTIDE SEQUENCE [LARGE SCALE GENOMIC DNA]</scope>
    <source>
        <strain evidence="7">DM0001</strain>
        <tissue evidence="7">Muscle</tissue>
    </source>
</reference>
<feature type="non-terminal residue" evidence="7">
    <location>
        <position position="1"/>
    </location>
</feature>
<keyword evidence="4" id="KW-0325">Glycoprotein</keyword>
<dbReference type="Proteomes" id="UP000518266">
    <property type="component" value="Unassembled WGS sequence"/>
</dbReference>